<dbReference type="InterPro" id="IPR037006">
    <property type="entry name" value="CheA-like_homodim_sf"/>
</dbReference>
<evidence type="ECO:0000256" key="3">
    <source>
        <dbReference type="ARBA" id="ARBA00021495"/>
    </source>
</evidence>
<keyword evidence="4" id="KW-0145">Chemotaxis</keyword>
<feature type="domain" description="CheW-like" evidence="13">
    <location>
        <begin position="543"/>
        <end position="675"/>
    </location>
</feature>
<evidence type="ECO:0000259" key="12">
    <source>
        <dbReference type="PROSITE" id="PS50109"/>
    </source>
</evidence>
<dbReference type="Pfam" id="PF01584">
    <property type="entry name" value="CheW"/>
    <property type="match status" value="1"/>
</dbReference>
<evidence type="ECO:0000256" key="11">
    <source>
        <dbReference type="PROSITE-ProRule" id="PRU00110"/>
    </source>
</evidence>
<dbReference type="CDD" id="cd16916">
    <property type="entry name" value="HATPase_CheA-like"/>
    <property type="match status" value="1"/>
</dbReference>
<dbReference type="PROSITE" id="PS50109">
    <property type="entry name" value="HIS_KIN"/>
    <property type="match status" value="1"/>
</dbReference>
<dbReference type="SUPFAM" id="SSF55874">
    <property type="entry name" value="ATPase domain of HSP90 chaperone/DNA topoisomerase II/histidine kinase"/>
    <property type="match status" value="1"/>
</dbReference>
<evidence type="ECO:0000256" key="9">
    <source>
        <dbReference type="ARBA" id="ARBA00022840"/>
    </source>
</evidence>
<dbReference type="SUPFAM" id="SSF47384">
    <property type="entry name" value="Homodimeric domain of signal transducing histidine kinase"/>
    <property type="match status" value="1"/>
</dbReference>
<dbReference type="Gene3D" id="1.20.120.160">
    <property type="entry name" value="HPT domain"/>
    <property type="match status" value="1"/>
</dbReference>
<dbReference type="Gene3D" id="3.30.565.10">
    <property type="entry name" value="Histidine kinase-like ATPase, C-terminal domain"/>
    <property type="match status" value="1"/>
</dbReference>
<evidence type="ECO:0000313" key="16">
    <source>
        <dbReference type="Proteomes" id="UP000199589"/>
    </source>
</evidence>
<dbReference type="GO" id="GO:0006935">
    <property type="term" value="P:chemotaxis"/>
    <property type="evidence" value="ECO:0007669"/>
    <property type="project" value="UniProtKB-KW"/>
</dbReference>
<dbReference type="Pfam" id="PF02895">
    <property type="entry name" value="H-kinase_dim"/>
    <property type="match status" value="1"/>
</dbReference>
<evidence type="ECO:0000313" key="15">
    <source>
        <dbReference type="EMBL" id="SFJ91724.1"/>
    </source>
</evidence>
<dbReference type="InterPro" id="IPR036061">
    <property type="entry name" value="CheW-like_dom_sf"/>
</dbReference>
<evidence type="ECO:0000256" key="5">
    <source>
        <dbReference type="ARBA" id="ARBA00022553"/>
    </source>
</evidence>
<dbReference type="Proteomes" id="UP000199589">
    <property type="component" value="Unassembled WGS sequence"/>
</dbReference>
<evidence type="ECO:0000256" key="7">
    <source>
        <dbReference type="ARBA" id="ARBA00022741"/>
    </source>
</evidence>
<evidence type="ECO:0000256" key="4">
    <source>
        <dbReference type="ARBA" id="ARBA00022500"/>
    </source>
</evidence>
<evidence type="ECO:0000259" key="14">
    <source>
        <dbReference type="PROSITE" id="PS50894"/>
    </source>
</evidence>
<dbReference type="InterPro" id="IPR003594">
    <property type="entry name" value="HATPase_dom"/>
</dbReference>
<keyword evidence="9" id="KW-0067">ATP-binding</keyword>
<reference evidence="16" key="1">
    <citation type="submission" date="2016-10" db="EMBL/GenBank/DDBJ databases">
        <authorList>
            <person name="Varghese N."/>
            <person name="Submissions S."/>
        </authorList>
    </citation>
    <scope>NUCLEOTIDE SEQUENCE [LARGE SCALE GENOMIC DNA]</scope>
    <source>
        <strain evidence="16">DSM 16108</strain>
    </source>
</reference>
<keyword evidence="6" id="KW-0808">Transferase</keyword>
<keyword evidence="10" id="KW-0902">Two-component regulatory system</keyword>
<accession>A0A1I3V8A3</accession>
<organism evidence="15 16">
    <name type="scientific">Marinilactibacillus piezotolerans</name>
    <dbReference type="NCBI Taxonomy" id="258723"/>
    <lineage>
        <taxon>Bacteria</taxon>
        <taxon>Bacillati</taxon>
        <taxon>Bacillota</taxon>
        <taxon>Bacilli</taxon>
        <taxon>Lactobacillales</taxon>
        <taxon>Carnobacteriaceae</taxon>
        <taxon>Marinilactibacillus</taxon>
    </lineage>
</organism>
<feature type="domain" description="Histidine kinase" evidence="12">
    <location>
        <begin position="295"/>
        <end position="541"/>
    </location>
</feature>
<dbReference type="InterPro" id="IPR036097">
    <property type="entry name" value="HisK_dim/P_sf"/>
</dbReference>
<dbReference type="PROSITE" id="PS50894">
    <property type="entry name" value="HPT"/>
    <property type="match status" value="1"/>
</dbReference>
<dbReference type="InterPro" id="IPR004105">
    <property type="entry name" value="CheA-like_dim"/>
</dbReference>
<evidence type="ECO:0000256" key="2">
    <source>
        <dbReference type="ARBA" id="ARBA00012438"/>
    </source>
</evidence>
<dbReference type="Pfam" id="PF07194">
    <property type="entry name" value="P2"/>
    <property type="match status" value="1"/>
</dbReference>
<feature type="modified residue" description="Phosphohistidine" evidence="11">
    <location>
        <position position="47"/>
    </location>
</feature>
<dbReference type="SMART" id="SM00073">
    <property type="entry name" value="HPT"/>
    <property type="match status" value="1"/>
</dbReference>
<dbReference type="SMART" id="SM00387">
    <property type="entry name" value="HATPase_c"/>
    <property type="match status" value="1"/>
</dbReference>
<dbReference type="SMART" id="SM00260">
    <property type="entry name" value="CheW"/>
    <property type="match status" value="1"/>
</dbReference>
<evidence type="ECO:0000259" key="13">
    <source>
        <dbReference type="PROSITE" id="PS50851"/>
    </source>
</evidence>
<dbReference type="PANTHER" id="PTHR43395">
    <property type="entry name" value="SENSOR HISTIDINE KINASE CHEA"/>
    <property type="match status" value="1"/>
</dbReference>
<keyword evidence="8 15" id="KW-0418">Kinase</keyword>
<dbReference type="SMART" id="SM01231">
    <property type="entry name" value="H-kinase_dim"/>
    <property type="match status" value="1"/>
</dbReference>
<dbReference type="SUPFAM" id="SSF55052">
    <property type="entry name" value="CheY-binding domain of CheA"/>
    <property type="match status" value="1"/>
</dbReference>
<feature type="domain" description="HPt" evidence="14">
    <location>
        <begin position="1"/>
        <end position="104"/>
    </location>
</feature>
<keyword evidence="7" id="KW-0547">Nucleotide-binding</keyword>
<dbReference type="SUPFAM" id="SSF47226">
    <property type="entry name" value="Histidine-containing phosphotransfer domain, HPT domain"/>
    <property type="match status" value="1"/>
</dbReference>
<dbReference type="Pfam" id="PF02518">
    <property type="entry name" value="HATPase_c"/>
    <property type="match status" value="1"/>
</dbReference>
<dbReference type="GO" id="GO:0000155">
    <property type="term" value="F:phosphorelay sensor kinase activity"/>
    <property type="evidence" value="ECO:0007669"/>
    <property type="project" value="InterPro"/>
</dbReference>
<keyword evidence="5 11" id="KW-0597">Phosphoprotein</keyword>
<dbReference type="FunFam" id="3.30.565.10:FF:000016">
    <property type="entry name" value="Chemotaxis protein CheA, putative"/>
    <property type="match status" value="1"/>
</dbReference>
<dbReference type="InterPro" id="IPR005467">
    <property type="entry name" value="His_kinase_dom"/>
</dbReference>
<dbReference type="EC" id="2.7.13.3" evidence="2"/>
<dbReference type="InterPro" id="IPR037052">
    <property type="entry name" value="CheA-like_P2_sf"/>
</dbReference>
<sequence>MDDNSAYRDLFFEETDSNLEILNEEVLRLEQNPEDTEIIDSIFRSAHTLKGMAATMGYNTMAKLTHSVENVFELFKSKKAKVDTETISLVFDCLDTLTDIVEALRAGESDELDISSLVLRLENVANQNAQVSPVKTKVETENKGIDLVLSNLEESDLTVIEQAEQTDYKAYVITVKVDNESFMKAARAFLVMNKLEQEGDIIYTEPSADKIEEGDFEDYFKMILLSKLKQSEIKDNILETSEIEEVLIADFDKTQSIKSTEEMLVESTAANENSKVKENGTNQVAAKKETPKKSISKQTIRVDLTRLDQFMNLVSELVIHRTRLEDLSEKEKLLELSEPLTEVGRITTELQELVLQLRMQPFNVVLQRFPRMLRDLANELGKEIQLVTEGEDTELDRTVISEIGEPLIHLLRNSADHGIEMPEERERIGKPKVGTVKLAAYPEGNRVVVTLSDDGKGLNPEYIRASAEKKGISTAGLSDEEIQQLIFHPGFSTAAKVTGISGRGVGMDAVKEKISSLNGTIETVSEVGKGTTFKIILPLTLSIIQALLVRTGGETFALPQAIIDKVNRFDEEDAIQVHQGEVYRYKDTTIPITRLTDALDLEDSNYGSPHIIIVSIGDEKHGLVVDELVQQKEIVIKKLGKELGEMNHFLGATIMGDGSISLILDLTSICKGRKEAKQ</sequence>
<gene>
    <name evidence="15" type="ORF">SAMN04488569_100288</name>
</gene>
<dbReference type="InterPro" id="IPR036890">
    <property type="entry name" value="HATPase_C_sf"/>
</dbReference>
<dbReference type="InterPro" id="IPR010808">
    <property type="entry name" value="CheA_P2-bd"/>
</dbReference>
<comment type="catalytic activity">
    <reaction evidence="1">
        <text>ATP + protein L-histidine = ADP + protein N-phospho-L-histidine.</text>
        <dbReference type="EC" id="2.7.13.3"/>
    </reaction>
</comment>
<dbReference type="RefSeq" id="WP_072695039.1">
    <property type="nucleotide sequence ID" value="NZ_FOSJ01000002.1"/>
</dbReference>
<name>A0A1I3V8A3_9LACT</name>
<dbReference type="GO" id="GO:0005737">
    <property type="term" value="C:cytoplasm"/>
    <property type="evidence" value="ECO:0007669"/>
    <property type="project" value="InterPro"/>
</dbReference>
<dbReference type="STRING" id="258723.GCA_900169305_00591"/>
<evidence type="ECO:0000256" key="8">
    <source>
        <dbReference type="ARBA" id="ARBA00022777"/>
    </source>
</evidence>
<dbReference type="InterPro" id="IPR008207">
    <property type="entry name" value="Sig_transdc_His_kin_Hpt_dom"/>
</dbReference>
<dbReference type="EMBL" id="FOSJ01000002">
    <property type="protein sequence ID" value="SFJ91724.1"/>
    <property type="molecule type" value="Genomic_DNA"/>
</dbReference>
<dbReference type="GO" id="GO:0005524">
    <property type="term" value="F:ATP binding"/>
    <property type="evidence" value="ECO:0007669"/>
    <property type="project" value="UniProtKB-KW"/>
</dbReference>
<dbReference type="AlphaFoldDB" id="A0A1I3V8A3"/>
<dbReference type="CDD" id="cd00088">
    <property type="entry name" value="HPT"/>
    <property type="match status" value="1"/>
</dbReference>
<dbReference type="InterPro" id="IPR051315">
    <property type="entry name" value="Bact_Chemotaxis_CheA"/>
</dbReference>
<dbReference type="PRINTS" id="PR00344">
    <property type="entry name" value="BCTRLSENSOR"/>
</dbReference>
<dbReference type="Gene3D" id="3.30.70.1110">
    <property type="entry name" value="Histidine kinase CheA-like, P2 response regulator-binding domain"/>
    <property type="match status" value="1"/>
</dbReference>
<evidence type="ECO:0000256" key="10">
    <source>
        <dbReference type="ARBA" id="ARBA00023012"/>
    </source>
</evidence>
<dbReference type="InterPro" id="IPR002545">
    <property type="entry name" value="CheW-lke_dom"/>
</dbReference>
<dbReference type="InterPro" id="IPR036641">
    <property type="entry name" value="HPT_dom_sf"/>
</dbReference>
<evidence type="ECO:0000256" key="6">
    <source>
        <dbReference type="ARBA" id="ARBA00022679"/>
    </source>
</evidence>
<dbReference type="InterPro" id="IPR004358">
    <property type="entry name" value="Sig_transdc_His_kin-like_C"/>
</dbReference>
<dbReference type="Pfam" id="PF01627">
    <property type="entry name" value="Hpt"/>
    <property type="match status" value="1"/>
</dbReference>
<dbReference type="Gene3D" id="1.10.287.560">
    <property type="entry name" value="Histidine kinase CheA-like, homodimeric domain"/>
    <property type="match status" value="1"/>
</dbReference>
<protein>
    <recommendedName>
        <fullName evidence="3">Chemotaxis protein CheA</fullName>
        <ecNumber evidence="2">2.7.13.3</ecNumber>
    </recommendedName>
</protein>
<keyword evidence="16" id="KW-1185">Reference proteome</keyword>
<dbReference type="InterPro" id="IPR035891">
    <property type="entry name" value="CheY-binding_CheA"/>
</dbReference>
<dbReference type="SUPFAM" id="SSF50341">
    <property type="entry name" value="CheW-like"/>
    <property type="match status" value="1"/>
</dbReference>
<dbReference type="Gene3D" id="2.30.30.40">
    <property type="entry name" value="SH3 Domains"/>
    <property type="match status" value="1"/>
</dbReference>
<proteinExistence type="predicted"/>
<dbReference type="PROSITE" id="PS50851">
    <property type="entry name" value="CHEW"/>
    <property type="match status" value="1"/>
</dbReference>
<dbReference type="OrthoDB" id="9803176at2"/>
<evidence type="ECO:0000256" key="1">
    <source>
        <dbReference type="ARBA" id="ARBA00000085"/>
    </source>
</evidence>
<dbReference type="PANTHER" id="PTHR43395:SF1">
    <property type="entry name" value="CHEMOTAXIS PROTEIN CHEA"/>
    <property type="match status" value="1"/>
</dbReference>